<evidence type="ECO:0000313" key="11">
    <source>
        <dbReference type="Proteomes" id="UP000594262"/>
    </source>
</evidence>
<comment type="similarity">
    <text evidence="6">Belongs to the TMEM104 family.</text>
</comment>
<feature type="transmembrane region" description="Helical" evidence="8">
    <location>
        <begin position="138"/>
        <end position="158"/>
    </location>
</feature>
<keyword evidence="3 8" id="KW-1133">Transmembrane helix</keyword>
<dbReference type="Pfam" id="PF01490">
    <property type="entry name" value="Aa_trans"/>
    <property type="match status" value="2"/>
</dbReference>
<dbReference type="PANTHER" id="PTHR16189:SF0">
    <property type="entry name" value="TRANSMEMBRANE PROTEIN 104"/>
    <property type="match status" value="1"/>
</dbReference>
<keyword evidence="2 8" id="KW-0812">Transmembrane</keyword>
<dbReference type="PANTHER" id="PTHR16189">
    <property type="entry name" value="TRANSMEMBRANE PROTEIN 104-RELATED"/>
    <property type="match status" value="1"/>
</dbReference>
<dbReference type="AlphaFoldDB" id="A0A7M5U1Q7"/>
<keyword evidence="11" id="KW-1185">Reference proteome</keyword>
<keyword evidence="4 8" id="KW-0472">Membrane</keyword>
<dbReference type="EnsemblMetazoa" id="CLYHEMT005024.1">
    <property type="protein sequence ID" value="CLYHEMP005024.1"/>
    <property type="gene ID" value="CLYHEMG005024"/>
</dbReference>
<dbReference type="GO" id="GO:0016020">
    <property type="term" value="C:membrane"/>
    <property type="evidence" value="ECO:0007669"/>
    <property type="project" value="UniProtKB-SubCell"/>
</dbReference>
<feature type="transmembrane region" description="Helical" evidence="8">
    <location>
        <begin position="226"/>
        <end position="244"/>
    </location>
</feature>
<sequence>MADGQDGYTWQIAYVYLFNLIVGAGALTMPQAFAQTGWVLGTVAMAVLALMSFCTSTFMIEAMSIGNAMIRLKNQKQQPNVISRTPDDPDDSGNELEPAEGSPLLINSDEHSSGDLYGIDKKVEMGDLAEMFFSKAGLIAYYVVIALYLYGDLAIYAAAVPKSMTQAICGGGSKLFENGDLPCGNVSSMSVFDMYRITLLIFVVCLCPFVFFNLAKTKFLQIATTIFRWAAFLCMVSLAVNRVVHKKSTHRAVIFEFNALPNFFGVAVYSFMCHHSLPSIITPVTNKRRILYVLFGDFVAVFFFYMLLVTTAVFAFKVDDLKDLYTLSFTDAPDVLKYFLELFPTFTLSTNFPIIAITLRENLKNLFLKENKYYGLFVRRFLFPLAVIIPPIIIAFATDDVEMLVSITGTYAGAVIQYVVPVMLVFYGRRSVLAKLGNYINKNRSPFRSQGWVYLIVTWYFVCTVFVTVNKFYKFK</sequence>
<evidence type="ECO:0000256" key="6">
    <source>
        <dbReference type="ARBA" id="ARBA00038166"/>
    </source>
</evidence>
<feature type="transmembrane region" description="Helical" evidence="8">
    <location>
        <begin position="403"/>
        <end position="427"/>
    </location>
</feature>
<feature type="transmembrane region" description="Helical" evidence="8">
    <location>
        <begin position="38"/>
        <end position="60"/>
    </location>
</feature>
<dbReference type="OrthoDB" id="294541at2759"/>
<evidence type="ECO:0000256" key="8">
    <source>
        <dbReference type="SAM" id="Phobius"/>
    </source>
</evidence>
<dbReference type="Proteomes" id="UP000594262">
    <property type="component" value="Unplaced"/>
</dbReference>
<dbReference type="GeneID" id="136822377"/>
<reference evidence="10" key="1">
    <citation type="submission" date="2021-01" db="UniProtKB">
        <authorList>
            <consortium name="EnsemblMetazoa"/>
        </authorList>
    </citation>
    <scope>IDENTIFICATION</scope>
</reference>
<feature type="transmembrane region" description="Helical" evidence="8">
    <location>
        <begin position="380"/>
        <end position="397"/>
    </location>
</feature>
<accession>A0A7M5U1Q7</accession>
<feature type="transmembrane region" description="Helical" evidence="8">
    <location>
        <begin position="290"/>
        <end position="316"/>
    </location>
</feature>
<evidence type="ECO:0000256" key="7">
    <source>
        <dbReference type="SAM" id="MobiDB-lite"/>
    </source>
</evidence>
<proteinExistence type="inferred from homology"/>
<feature type="region of interest" description="Disordered" evidence="7">
    <location>
        <begin position="77"/>
        <end position="109"/>
    </location>
</feature>
<organism evidence="10 11">
    <name type="scientific">Clytia hemisphaerica</name>
    <dbReference type="NCBI Taxonomy" id="252671"/>
    <lineage>
        <taxon>Eukaryota</taxon>
        <taxon>Metazoa</taxon>
        <taxon>Cnidaria</taxon>
        <taxon>Hydrozoa</taxon>
        <taxon>Hydroidolina</taxon>
        <taxon>Leptothecata</taxon>
        <taxon>Obeliida</taxon>
        <taxon>Clytiidae</taxon>
        <taxon>Clytia</taxon>
    </lineage>
</organism>
<feature type="transmembrane region" description="Helical" evidence="8">
    <location>
        <begin position="336"/>
        <end position="359"/>
    </location>
</feature>
<evidence type="ECO:0000256" key="4">
    <source>
        <dbReference type="ARBA" id="ARBA00023136"/>
    </source>
</evidence>
<feature type="transmembrane region" description="Helical" evidence="8">
    <location>
        <begin position="12"/>
        <end position="32"/>
    </location>
</feature>
<evidence type="ECO:0000256" key="5">
    <source>
        <dbReference type="ARBA" id="ARBA00023180"/>
    </source>
</evidence>
<name>A0A7M5U1Q7_9CNID</name>
<protein>
    <recommendedName>
        <fullName evidence="9">Amino acid transporter transmembrane domain-containing protein</fullName>
    </recommendedName>
</protein>
<dbReference type="RefSeq" id="XP_066934726.1">
    <property type="nucleotide sequence ID" value="XM_067078625.1"/>
</dbReference>
<evidence type="ECO:0000259" key="9">
    <source>
        <dbReference type="Pfam" id="PF01490"/>
    </source>
</evidence>
<feature type="transmembrane region" description="Helical" evidence="8">
    <location>
        <begin position="452"/>
        <end position="473"/>
    </location>
</feature>
<keyword evidence="5" id="KW-0325">Glycoprotein</keyword>
<evidence type="ECO:0000256" key="3">
    <source>
        <dbReference type="ARBA" id="ARBA00022989"/>
    </source>
</evidence>
<feature type="compositionally biased region" description="Acidic residues" evidence="7">
    <location>
        <begin position="88"/>
        <end position="98"/>
    </location>
</feature>
<evidence type="ECO:0000256" key="1">
    <source>
        <dbReference type="ARBA" id="ARBA00004141"/>
    </source>
</evidence>
<feature type="domain" description="Amino acid transporter transmembrane" evidence="9">
    <location>
        <begin position="126"/>
        <end position="441"/>
    </location>
</feature>
<evidence type="ECO:0000313" key="10">
    <source>
        <dbReference type="EnsemblMetazoa" id="CLYHEMP005024.1"/>
    </source>
</evidence>
<dbReference type="InterPro" id="IPR013057">
    <property type="entry name" value="AA_transpt_TM"/>
</dbReference>
<feature type="domain" description="Amino acid transporter transmembrane" evidence="9">
    <location>
        <begin position="9"/>
        <end position="64"/>
    </location>
</feature>
<feature type="transmembrane region" description="Helical" evidence="8">
    <location>
        <begin position="194"/>
        <end position="214"/>
    </location>
</feature>
<comment type="subcellular location">
    <subcellularLocation>
        <location evidence="1">Membrane</location>
        <topology evidence="1">Multi-pass membrane protein</topology>
    </subcellularLocation>
</comment>
<evidence type="ECO:0000256" key="2">
    <source>
        <dbReference type="ARBA" id="ARBA00022692"/>
    </source>
</evidence>